<gene>
    <name evidence="2" type="ORF">AAL_04173</name>
</gene>
<evidence type="ECO:0000313" key="3">
    <source>
        <dbReference type="Proteomes" id="UP000078544"/>
    </source>
</evidence>
<dbReference type="PANTHER" id="PTHR15682:SF2">
    <property type="entry name" value="UNHEALTHY RIBOSOME BIOGENESIS PROTEIN 2 HOMOLOG"/>
    <property type="match status" value="1"/>
</dbReference>
<accession>A0A168BXN0</accession>
<dbReference type="GO" id="GO:0005730">
    <property type="term" value="C:nucleolus"/>
    <property type="evidence" value="ECO:0007669"/>
    <property type="project" value="TreeGrafter"/>
</dbReference>
<evidence type="ECO:0000259" key="1">
    <source>
        <dbReference type="PROSITE" id="PS50835"/>
    </source>
</evidence>
<dbReference type="InterPro" id="IPR007110">
    <property type="entry name" value="Ig-like_dom"/>
</dbReference>
<dbReference type="Pfam" id="PF10441">
    <property type="entry name" value="Urb2"/>
    <property type="match status" value="1"/>
</dbReference>
<dbReference type="EMBL" id="AZGY01000008">
    <property type="protein sequence ID" value="KZZ95877.1"/>
    <property type="molecule type" value="Genomic_DNA"/>
</dbReference>
<name>A0A168BXN0_9HYPO</name>
<dbReference type="STRING" id="1081109.A0A168BXN0"/>
<proteinExistence type="predicted"/>
<evidence type="ECO:0000313" key="2">
    <source>
        <dbReference type="EMBL" id="KZZ95877.1"/>
    </source>
</evidence>
<protein>
    <submittedName>
        <fullName evidence="2">Nucleolar 27S pre-rRNA processing, Urb2/Npa2</fullName>
    </submittedName>
</protein>
<dbReference type="PROSITE" id="PS50835">
    <property type="entry name" value="IG_LIKE"/>
    <property type="match status" value="1"/>
</dbReference>
<sequence length="1272" mass="141755">MTCVFQRIPLFSLAKSFADRKFTLVLEETLKDLAKPVAVAEKSIPSKRKRSATIIVSADTPCDPRSCLETAGALFRSIKSLLERLDSTTGRSPRDEIGFGHMKTLFYKSATDAASLTAPALQICETLLSSDSDLHDIASAHWIKTIAKIWKLHSQGSDDAMSIAMNVFRPVSAIIAKLGAFTSGHRVDICENLRKTWVCDIYDFMHENFMLPARTAFVDTRDVSVFTSALEVCESSVHLAAPALYAMASNAFKNNTLMVLRKDNADWVKNTFSIVAQAIKTRPDKKLLMESILEQALQNAAPVAVGDLRGILREYVLKDQRASWPLAAKIARCEPDVFQFSDEGTELRKEICARMITELNPSDNHDAMVEVIKALRDGFRTRRDLPGFLRMWFKQMCEAEEHQCQKVSPWYTAIRCGSIYKTSLDSILETELSPKQLNDVISYVKETRPDRYPEAFAVFTSTLAQAISSEAFVDAVGKQLFDLVSGVQGSSTYSALSWRVVSATMAWVAPSERIGMWTLVKKRLWKIAEEAPVVSAQAYEAFKCCCKIWDISWPDQDLGDEPAATAETLLNRLLAEIDAAGGVESIQWCPELKMEFNTEFLEKNGYQQYLLWMLNASSRCERLFFNKFGKLPPAVLNALEHSGSSASAAATLWNGFLGNDVNLNDGRLVKCLANILIAALGEASEKSHWSDENARLWIQELSRVPLDALDRDQRELIMTTLVKRQSLIAKLPEEANLNELKLILSLYARIMRRRTFYSAMCFHDLVECSRVLSTCTLRTCGSSELFLELLDRFTQTAAVILKQMAEHVDDRSIRYFREVASFVTSCIGKLGSKSAGADQMPPFHLTLLKTLTLELTQSANARSHEDLNAKLQEAQQVLQSFTVEFVASSISDKGIWDARDPSADLGILATIDAAVFATNLSDHVGVRSSSIRKLEKRAGKAMPDGDIRAWKVQVFLRIHFPGELEESRPTNYPGLSVLPRTLREGLLADLVCSVTNTMDAPAKLSYLGSLVDAVKTGWHTDGQLLAIASVVNQLLASPEDVPRSTDDFSLSMAHSDLMLLLLKRPSHAPIICRILQSLLEVRPQCMTQWNIEITLSTVGALAKLVDNTVSYTWLCKLVEVVIKKHRLRLEGHFPSVLSTMQALLNALITTQQEEQEAKAHCFARLVTLMCEPTAGTVSRSRRHGTLDSARDAAKRTAGRHMYLVLAHYVKLQLDFVVARAVSEALESAVNAIFDITPPEKRKMLNDVMNAGGRAILRETFNRYVKFGKWSGV</sequence>
<dbReference type="AlphaFoldDB" id="A0A168BXN0"/>
<comment type="caution">
    <text evidence="2">The sequence shown here is derived from an EMBL/GenBank/DDBJ whole genome shotgun (WGS) entry which is preliminary data.</text>
</comment>
<dbReference type="Proteomes" id="UP000078544">
    <property type="component" value="Unassembled WGS sequence"/>
</dbReference>
<organism evidence="2 3">
    <name type="scientific">Moelleriella libera RCEF 2490</name>
    <dbReference type="NCBI Taxonomy" id="1081109"/>
    <lineage>
        <taxon>Eukaryota</taxon>
        <taxon>Fungi</taxon>
        <taxon>Dikarya</taxon>
        <taxon>Ascomycota</taxon>
        <taxon>Pezizomycotina</taxon>
        <taxon>Sordariomycetes</taxon>
        <taxon>Hypocreomycetidae</taxon>
        <taxon>Hypocreales</taxon>
        <taxon>Clavicipitaceae</taxon>
        <taxon>Moelleriella</taxon>
    </lineage>
</organism>
<dbReference type="PANTHER" id="PTHR15682">
    <property type="entry name" value="UNHEALTHY RIBOSOME BIOGENESIS PROTEIN 2 HOMOLOG"/>
    <property type="match status" value="1"/>
</dbReference>
<reference evidence="2 3" key="1">
    <citation type="journal article" date="2016" name="Genome Biol. Evol.">
        <title>Divergent and convergent evolution of fungal pathogenicity.</title>
        <authorList>
            <person name="Shang Y."/>
            <person name="Xiao G."/>
            <person name="Zheng P."/>
            <person name="Cen K."/>
            <person name="Zhan S."/>
            <person name="Wang C."/>
        </authorList>
    </citation>
    <scope>NUCLEOTIDE SEQUENCE [LARGE SCALE GENOMIC DNA]</scope>
    <source>
        <strain evidence="2 3">RCEF 2490</strain>
    </source>
</reference>
<dbReference type="OrthoDB" id="160374at2759"/>
<dbReference type="GO" id="GO:0042254">
    <property type="term" value="P:ribosome biogenesis"/>
    <property type="evidence" value="ECO:0007669"/>
    <property type="project" value="TreeGrafter"/>
</dbReference>
<dbReference type="InterPro" id="IPR052609">
    <property type="entry name" value="Ribosome_Biogenesis_Reg"/>
</dbReference>
<dbReference type="InterPro" id="IPR018849">
    <property type="entry name" value="Urb2/Npa2_C"/>
</dbReference>
<keyword evidence="3" id="KW-1185">Reference proteome</keyword>
<feature type="domain" description="Ig-like" evidence="1">
    <location>
        <begin position="973"/>
        <end position="1074"/>
    </location>
</feature>